<comment type="caution">
    <text evidence="1">The sequence shown here is derived from an EMBL/GenBank/DDBJ whole genome shotgun (WGS) entry which is preliminary data.</text>
</comment>
<dbReference type="EMBL" id="JBHUMK010000052">
    <property type="protein sequence ID" value="MFD2610166.1"/>
    <property type="molecule type" value="Genomic_DNA"/>
</dbReference>
<dbReference type="Proteomes" id="UP001597475">
    <property type="component" value="Unassembled WGS sequence"/>
</dbReference>
<keyword evidence="2" id="KW-1185">Reference proteome</keyword>
<name>A0ABW5P4C7_9DEIO</name>
<dbReference type="RefSeq" id="WP_386846128.1">
    <property type="nucleotide sequence ID" value="NZ_JBHUMK010000052.1"/>
</dbReference>
<organism evidence="1 2">
    <name type="scientific">Deinococcus taklimakanensis</name>
    <dbReference type="NCBI Taxonomy" id="536443"/>
    <lineage>
        <taxon>Bacteria</taxon>
        <taxon>Thermotogati</taxon>
        <taxon>Deinococcota</taxon>
        <taxon>Deinococci</taxon>
        <taxon>Deinococcales</taxon>
        <taxon>Deinococcaceae</taxon>
        <taxon>Deinococcus</taxon>
    </lineage>
</organism>
<proteinExistence type="predicted"/>
<sequence length="216" mass="24071">MTIAALLLAPTAFAETVDCDSVSVGSYSMLTYKIPATFPNPSKTEYKSLEIEPASFKGCGYEVTSDTRVISIKADSRQGLFKLLGMDKMKEPFFAIPFVGFSGYKYPSLKMDFYSYNVWFTYAPGSGQIDTFDYDAETRAVNQTLKSASAGYKVDGGPLTPFYYEGVITKAKLPTTTKTIDFYAMRGTYSNGYDRILIDLSNNSVTLWKKYDFPKS</sequence>
<evidence type="ECO:0000313" key="2">
    <source>
        <dbReference type="Proteomes" id="UP001597475"/>
    </source>
</evidence>
<evidence type="ECO:0000313" key="1">
    <source>
        <dbReference type="EMBL" id="MFD2610166.1"/>
    </source>
</evidence>
<reference evidence="2" key="1">
    <citation type="journal article" date="2019" name="Int. J. Syst. Evol. Microbiol.">
        <title>The Global Catalogue of Microorganisms (GCM) 10K type strain sequencing project: providing services to taxonomists for standard genome sequencing and annotation.</title>
        <authorList>
            <consortium name="The Broad Institute Genomics Platform"/>
            <consortium name="The Broad Institute Genome Sequencing Center for Infectious Disease"/>
            <person name="Wu L."/>
            <person name="Ma J."/>
        </authorList>
    </citation>
    <scope>NUCLEOTIDE SEQUENCE [LARGE SCALE GENOMIC DNA]</scope>
    <source>
        <strain evidence="2">KCTC 33842</strain>
    </source>
</reference>
<accession>A0ABW5P4C7</accession>
<gene>
    <name evidence="1" type="ORF">ACFSR9_12055</name>
</gene>
<protein>
    <submittedName>
        <fullName evidence="1">Uncharacterized protein</fullName>
    </submittedName>
</protein>